<dbReference type="Gene3D" id="1.10.10.10">
    <property type="entry name" value="Winged helix-like DNA-binding domain superfamily/Winged helix DNA-binding domain"/>
    <property type="match status" value="1"/>
</dbReference>
<dbReference type="NCBIfam" id="TIGR02937">
    <property type="entry name" value="sigma70-ECF"/>
    <property type="match status" value="1"/>
</dbReference>
<dbReference type="InterPro" id="IPR039425">
    <property type="entry name" value="RNA_pol_sigma-70-like"/>
</dbReference>
<feature type="domain" description="RNA polymerase sigma factor 70 region 4 type 2" evidence="6">
    <location>
        <begin position="129"/>
        <end position="180"/>
    </location>
</feature>
<keyword evidence="2" id="KW-0805">Transcription regulation</keyword>
<evidence type="ECO:0000259" key="6">
    <source>
        <dbReference type="Pfam" id="PF08281"/>
    </source>
</evidence>
<sequence length="198" mass="23343">MENESTTLQKRPNDLILWESFRRGDRVAFENIYQAHFGSLVRYGLKISQDQDLIQDCIQDLFIELWDSRQQLTIPNSIRFYLLKSLRYKIIRQLQNSNTESLENGYAAVIEDSVEHNILLQETRSGYLRQLGLAMDQLPKRQREALHLRYFQGLSNEDVARLMGVNYQSACKFIYTALKSLRNIMRLSSLIPTLWFFI</sequence>
<proteinExistence type="inferred from homology"/>
<dbReference type="Pfam" id="PF04542">
    <property type="entry name" value="Sigma70_r2"/>
    <property type="match status" value="1"/>
</dbReference>
<keyword evidence="8" id="KW-1185">Reference proteome</keyword>
<accession>A0A316AMB7</accession>
<dbReference type="RefSeq" id="WP_109674549.1">
    <property type="nucleotide sequence ID" value="NZ_QGDT01000005.1"/>
</dbReference>
<dbReference type="Gene3D" id="1.10.1740.10">
    <property type="match status" value="1"/>
</dbReference>
<dbReference type="CDD" id="cd06171">
    <property type="entry name" value="Sigma70_r4"/>
    <property type="match status" value="1"/>
</dbReference>
<dbReference type="OrthoDB" id="9150024at2"/>
<keyword evidence="3" id="KW-0731">Sigma factor</keyword>
<evidence type="ECO:0000256" key="4">
    <source>
        <dbReference type="ARBA" id="ARBA00023163"/>
    </source>
</evidence>
<gene>
    <name evidence="7" type="ORF">CLV98_105120</name>
</gene>
<dbReference type="Pfam" id="PF08281">
    <property type="entry name" value="Sigma70_r4_2"/>
    <property type="match status" value="1"/>
</dbReference>
<dbReference type="PANTHER" id="PTHR43133">
    <property type="entry name" value="RNA POLYMERASE ECF-TYPE SIGMA FACTO"/>
    <property type="match status" value="1"/>
</dbReference>
<evidence type="ECO:0000313" key="7">
    <source>
        <dbReference type="EMBL" id="PWJ57940.1"/>
    </source>
</evidence>
<dbReference type="GO" id="GO:0003677">
    <property type="term" value="F:DNA binding"/>
    <property type="evidence" value="ECO:0007669"/>
    <property type="project" value="InterPro"/>
</dbReference>
<evidence type="ECO:0000259" key="5">
    <source>
        <dbReference type="Pfam" id="PF04542"/>
    </source>
</evidence>
<reference evidence="7 8" key="1">
    <citation type="submission" date="2018-03" db="EMBL/GenBank/DDBJ databases">
        <title>Genomic Encyclopedia of Archaeal and Bacterial Type Strains, Phase II (KMG-II): from individual species to whole genera.</title>
        <authorList>
            <person name="Goeker M."/>
        </authorList>
    </citation>
    <scope>NUCLEOTIDE SEQUENCE [LARGE SCALE GENOMIC DNA]</scope>
    <source>
        <strain evidence="7 8">DSM 100346</strain>
    </source>
</reference>
<dbReference type="InterPro" id="IPR007627">
    <property type="entry name" value="RNA_pol_sigma70_r2"/>
</dbReference>
<dbReference type="Proteomes" id="UP000245880">
    <property type="component" value="Unassembled WGS sequence"/>
</dbReference>
<dbReference type="GO" id="GO:0006352">
    <property type="term" value="P:DNA-templated transcription initiation"/>
    <property type="evidence" value="ECO:0007669"/>
    <property type="project" value="InterPro"/>
</dbReference>
<organism evidence="7 8">
    <name type="scientific">Dyadobacter jejuensis</name>
    <dbReference type="NCBI Taxonomy" id="1082580"/>
    <lineage>
        <taxon>Bacteria</taxon>
        <taxon>Pseudomonadati</taxon>
        <taxon>Bacteroidota</taxon>
        <taxon>Cytophagia</taxon>
        <taxon>Cytophagales</taxon>
        <taxon>Spirosomataceae</taxon>
        <taxon>Dyadobacter</taxon>
    </lineage>
</organism>
<name>A0A316AMB7_9BACT</name>
<dbReference type="SUPFAM" id="SSF88659">
    <property type="entry name" value="Sigma3 and sigma4 domains of RNA polymerase sigma factors"/>
    <property type="match status" value="1"/>
</dbReference>
<comment type="caution">
    <text evidence="7">The sequence shown here is derived from an EMBL/GenBank/DDBJ whole genome shotgun (WGS) entry which is preliminary data.</text>
</comment>
<evidence type="ECO:0000256" key="2">
    <source>
        <dbReference type="ARBA" id="ARBA00023015"/>
    </source>
</evidence>
<dbReference type="InterPro" id="IPR013249">
    <property type="entry name" value="RNA_pol_sigma70_r4_t2"/>
</dbReference>
<dbReference type="InterPro" id="IPR036388">
    <property type="entry name" value="WH-like_DNA-bd_sf"/>
</dbReference>
<evidence type="ECO:0000256" key="1">
    <source>
        <dbReference type="ARBA" id="ARBA00010641"/>
    </source>
</evidence>
<keyword evidence="4" id="KW-0804">Transcription</keyword>
<dbReference type="InterPro" id="IPR013324">
    <property type="entry name" value="RNA_pol_sigma_r3/r4-like"/>
</dbReference>
<dbReference type="GO" id="GO:0016987">
    <property type="term" value="F:sigma factor activity"/>
    <property type="evidence" value="ECO:0007669"/>
    <property type="project" value="UniProtKB-KW"/>
</dbReference>
<evidence type="ECO:0000256" key="3">
    <source>
        <dbReference type="ARBA" id="ARBA00023082"/>
    </source>
</evidence>
<comment type="similarity">
    <text evidence="1">Belongs to the sigma-70 factor family. ECF subfamily.</text>
</comment>
<feature type="domain" description="RNA polymerase sigma-70 region 2" evidence="5">
    <location>
        <begin position="32"/>
        <end position="95"/>
    </location>
</feature>
<dbReference type="InterPro" id="IPR013325">
    <property type="entry name" value="RNA_pol_sigma_r2"/>
</dbReference>
<dbReference type="PANTHER" id="PTHR43133:SF46">
    <property type="entry name" value="RNA POLYMERASE SIGMA-70 FACTOR ECF SUBFAMILY"/>
    <property type="match status" value="1"/>
</dbReference>
<dbReference type="InterPro" id="IPR014284">
    <property type="entry name" value="RNA_pol_sigma-70_dom"/>
</dbReference>
<protein>
    <submittedName>
        <fullName evidence="7">RNA polymerase sigma factor (Sigma-70 family)</fullName>
    </submittedName>
</protein>
<dbReference type="SUPFAM" id="SSF88946">
    <property type="entry name" value="Sigma2 domain of RNA polymerase sigma factors"/>
    <property type="match status" value="1"/>
</dbReference>
<evidence type="ECO:0000313" key="8">
    <source>
        <dbReference type="Proteomes" id="UP000245880"/>
    </source>
</evidence>
<dbReference type="EMBL" id="QGDT01000005">
    <property type="protein sequence ID" value="PWJ57940.1"/>
    <property type="molecule type" value="Genomic_DNA"/>
</dbReference>
<dbReference type="AlphaFoldDB" id="A0A316AMB7"/>